<dbReference type="AlphaFoldDB" id="X1JXX1"/>
<organism evidence="2">
    <name type="scientific">marine sediment metagenome</name>
    <dbReference type="NCBI Taxonomy" id="412755"/>
    <lineage>
        <taxon>unclassified sequences</taxon>
        <taxon>metagenomes</taxon>
        <taxon>ecological metagenomes</taxon>
    </lineage>
</organism>
<evidence type="ECO:0000256" key="1">
    <source>
        <dbReference type="SAM" id="MobiDB-lite"/>
    </source>
</evidence>
<feature type="region of interest" description="Disordered" evidence="1">
    <location>
        <begin position="171"/>
        <end position="190"/>
    </location>
</feature>
<dbReference type="EMBL" id="BARV01000531">
    <property type="protein sequence ID" value="GAH99546.1"/>
    <property type="molecule type" value="Genomic_DNA"/>
</dbReference>
<sequence>MFHDDYPAARTEAYRLLGKAGLLGGLLIPHPWRQKCVLCDGDIVGSWRVDPETKKFTQKERYCEECGSKEFKWIPGPHFHHVGYGWIEHTKEIELATGYVIKKIGMVNNVGGCIWYQLTHCGVRPGRQTITYFGVCALNKYKSPPVPKDTKPELCPVCGALMVKTTIANVSGKPPPWKPGRAPPERGSSD</sequence>
<accession>X1JXX1</accession>
<gene>
    <name evidence="2" type="ORF">S06H3_01947</name>
</gene>
<name>X1JXX1_9ZZZZ</name>
<comment type="caution">
    <text evidence="2">The sequence shown here is derived from an EMBL/GenBank/DDBJ whole genome shotgun (WGS) entry which is preliminary data.</text>
</comment>
<evidence type="ECO:0000313" key="2">
    <source>
        <dbReference type="EMBL" id="GAH99546.1"/>
    </source>
</evidence>
<protein>
    <submittedName>
        <fullName evidence="2">Uncharacterized protein</fullName>
    </submittedName>
</protein>
<feature type="compositionally biased region" description="Pro residues" evidence="1">
    <location>
        <begin position="173"/>
        <end position="182"/>
    </location>
</feature>
<reference evidence="2" key="1">
    <citation type="journal article" date="2014" name="Front. Microbiol.">
        <title>High frequency of phylogenetically diverse reductive dehalogenase-homologous genes in deep subseafloor sedimentary metagenomes.</title>
        <authorList>
            <person name="Kawai M."/>
            <person name="Futagami T."/>
            <person name="Toyoda A."/>
            <person name="Takaki Y."/>
            <person name="Nishi S."/>
            <person name="Hori S."/>
            <person name="Arai W."/>
            <person name="Tsubouchi T."/>
            <person name="Morono Y."/>
            <person name="Uchiyama I."/>
            <person name="Ito T."/>
            <person name="Fujiyama A."/>
            <person name="Inagaki F."/>
            <person name="Takami H."/>
        </authorList>
    </citation>
    <scope>NUCLEOTIDE SEQUENCE</scope>
    <source>
        <strain evidence="2">Expedition CK06-06</strain>
    </source>
</reference>
<proteinExistence type="predicted"/>